<evidence type="ECO:0000313" key="2">
    <source>
        <dbReference type="Proteomes" id="UP000267096"/>
    </source>
</evidence>
<dbReference type="Proteomes" id="UP000267096">
    <property type="component" value="Unassembled WGS sequence"/>
</dbReference>
<dbReference type="EMBL" id="UYRR01033244">
    <property type="protein sequence ID" value="VDK58249.1"/>
    <property type="molecule type" value="Genomic_DNA"/>
</dbReference>
<keyword evidence="2" id="KW-1185">Reference proteome</keyword>
<proteinExistence type="predicted"/>
<organism evidence="3">
    <name type="scientific">Anisakis simplex</name>
    <name type="common">Herring worm</name>
    <dbReference type="NCBI Taxonomy" id="6269"/>
    <lineage>
        <taxon>Eukaryota</taxon>
        <taxon>Metazoa</taxon>
        <taxon>Ecdysozoa</taxon>
        <taxon>Nematoda</taxon>
        <taxon>Chromadorea</taxon>
        <taxon>Rhabditida</taxon>
        <taxon>Spirurina</taxon>
        <taxon>Ascaridomorpha</taxon>
        <taxon>Ascaridoidea</taxon>
        <taxon>Anisakidae</taxon>
        <taxon>Anisakis</taxon>
        <taxon>Anisakis simplex complex</taxon>
    </lineage>
</organism>
<reference evidence="3" key="1">
    <citation type="submission" date="2017-02" db="UniProtKB">
        <authorList>
            <consortium name="WormBaseParasite"/>
        </authorList>
    </citation>
    <scope>IDENTIFICATION</scope>
</reference>
<protein>
    <submittedName>
        <fullName evidence="3">C2H2-type domain-containing protein</fullName>
    </submittedName>
</protein>
<dbReference type="OrthoDB" id="10428437at2759"/>
<reference evidence="1 2" key="2">
    <citation type="submission" date="2018-11" db="EMBL/GenBank/DDBJ databases">
        <authorList>
            <consortium name="Pathogen Informatics"/>
        </authorList>
    </citation>
    <scope>NUCLEOTIDE SEQUENCE [LARGE SCALE GENOMIC DNA]</scope>
</reference>
<dbReference type="WBParaSite" id="ASIM_0001720101-mRNA-1">
    <property type="protein sequence ID" value="ASIM_0001720101-mRNA-1"/>
    <property type="gene ID" value="ASIM_0001720101"/>
</dbReference>
<gene>
    <name evidence="1" type="ORF">ASIM_LOCUS16608</name>
</gene>
<evidence type="ECO:0000313" key="3">
    <source>
        <dbReference type="WBParaSite" id="ASIM_0001720101-mRNA-1"/>
    </source>
</evidence>
<sequence>MIRSLHSLAAESALQNLSDDQLKLTATLIGRWKSSPNIIVLEAMTRQCASNFVLYAMKGFTKDDMHVDFTLSFGSIGELMPFLDATVEWQTKWFIWKSIADEHIEMDCKDSSSSTLESIKKSRLHYCSMCDHVITSLVLHLEAAHSDRFRSLPIWMQE</sequence>
<accession>A0A0M3K8B0</accession>
<name>A0A0M3K8B0_ANISI</name>
<evidence type="ECO:0000313" key="1">
    <source>
        <dbReference type="EMBL" id="VDK58249.1"/>
    </source>
</evidence>
<dbReference type="AlphaFoldDB" id="A0A0M3K8B0"/>